<reference evidence="2 3" key="1">
    <citation type="journal article" date="2015" name="Nature">
        <title>rRNA introns, odd ribosomes, and small enigmatic genomes across a large radiation of phyla.</title>
        <authorList>
            <person name="Brown C.T."/>
            <person name="Hug L.A."/>
            <person name="Thomas B.C."/>
            <person name="Sharon I."/>
            <person name="Castelle C.J."/>
            <person name="Singh A."/>
            <person name="Wilkins M.J."/>
            <person name="Williams K.H."/>
            <person name="Banfield J.F."/>
        </authorList>
    </citation>
    <scope>NUCLEOTIDE SEQUENCE [LARGE SCALE GENOMIC DNA]</scope>
</reference>
<name>A0A0G1VCX2_9BACT</name>
<evidence type="ECO:0000313" key="2">
    <source>
        <dbReference type="EMBL" id="KKU75998.1"/>
    </source>
</evidence>
<keyword evidence="1" id="KW-0812">Transmembrane</keyword>
<organism evidence="2 3">
    <name type="scientific">Candidatus Giovannonibacteria bacterium GW2011_GWB1_47_6b</name>
    <dbReference type="NCBI Taxonomy" id="1618655"/>
    <lineage>
        <taxon>Bacteria</taxon>
        <taxon>Candidatus Giovannoniibacteriota</taxon>
    </lineage>
</organism>
<dbReference type="Gene3D" id="2.130.10.10">
    <property type="entry name" value="YVTN repeat-like/Quinoprotein amine dehydrogenase"/>
    <property type="match status" value="2"/>
</dbReference>
<keyword evidence="1" id="KW-1133">Transmembrane helix</keyword>
<proteinExistence type="predicted"/>
<keyword evidence="1" id="KW-0472">Membrane</keyword>
<gene>
    <name evidence="2" type="ORF">UY02_C0037G0017</name>
</gene>
<comment type="caution">
    <text evidence="2">The sequence shown here is derived from an EMBL/GenBank/DDBJ whole genome shotgun (WGS) entry which is preliminary data.</text>
</comment>
<sequence length="371" mass="40760">MELPQEHRKKLPVSVKIFLAIAGIGLIVASVTLVVLMSQPRQKEEVKQGQTDEKTETDGIFVSHDGGVEWSAVSGSEGIMPTVFEFKRGDTSKLYVGTEGQGLWVLDTGSQLFERVQDPDGILDSQASIYDIAQNGTGDTLYLAVFQKGRGRVIRLVETGSREIYTTSLERYGIFGLAVDFTDEKHIVLAGGDGGFFETRDGGTNKAWGVISRLREGIVRLETSPTAPNTFWALGNERGIYSTVSGGLSWIAQPEIEINGNGISEVNDMRYHGARGSLMLATDYGLIETYNNGESWQDFQTPIPARSVPIQAIAIHPRLSEAFWMASNNQIFETEDGGITWKHFILPVSQKIKLLIVNPTDPQTIYAGLTQ</sequence>
<dbReference type="AlphaFoldDB" id="A0A0G1VCX2"/>
<dbReference type="Proteomes" id="UP000034682">
    <property type="component" value="Unassembled WGS sequence"/>
</dbReference>
<feature type="transmembrane region" description="Helical" evidence="1">
    <location>
        <begin position="17"/>
        <end position="37"/>
    </location>
</feature>
<dbReference type="EMBL" id="LCOK01000037">
    <property type="protein sequence ID" value="KKU75998.1"/>
    <property type="molecule type" value="Genomic_DNA"/>
</dbReference>
<protein>
    <submittedName>
        <fullName evidence="2">BNR repeat protein</fullName>
    </submittedName>
</protein>
<dbReference type="PATRIC" id="fig|1618655.3.peg.642"/>
<dbReference type="InterPro" id="IPR015943">
    <property type="entry name" value="WD40/YVTN_repeat-like_dom_sf"/>
</dbReference>
<dbReference type="SUPFAM" id="SSF110296">
    <property type="entry name" value="Oligoxyloglucan reducing end-specific cellobiohydrolase"/>
    <property type="match status" value="2"/>
</dbReference>
<accession>A0A0G1VCX2</accession>
<evidence type="ECO:0000256" key="1">
    <source>
        <dbReference type="SAM" id="Phobius"/>
    </source>
</evidence>
<evidence type="ECO:0000313" key="3">
    <source>
        <dbReference type="Proteomes" id="UP000034682"/>
    </source>
</evidence>